<gene>
    <name evidence="3" type="ORF">NB063_20810</name>
</gene>
<feature type="region of interest" description="Disordered" evidence="2">
    <location>
        <begin position="1"/>
        <end position="28"/>
    </location>
</feature>
<evidence type="ECO:0000256" key="1">
    <source>
        <dbReference type="SAM" id="Coils"/>
    </source>
</evidence>
<keyword evidence="4" id="KW-1185">Reference proteome</keyword>
<evidence type="ECO:0000313" key="4">
    <source>
        <dbReference type="Proteomes" id="UP001202961"/>
    </source>
</evidence>
<comment type="caution">
    <text evidence="3">The sequence shown here is derived from an EMBL/GenBank/DDBJ whole genome shotgun (WGS) entry which is preliminary data.</text>
</comment>
<keyword evidence="1" id="KW-0175">Coiled coil</keyword>
<name>A0ABT0U7Z0_9BACT</name>
<organism evidence="3 4">
    <name type="scientific">Aporhodopirellula aestuarii</name>
    <dbReference type="NCBI Taxonomy" id="2950107"/>
    <lineage>
        <taxon>Bacteria</taxon>
        <taxon>Pseudomonadati</taxon>
        <taxon>Planctomycetota</taxon>
        <taxon>Planctomycetia</taxon>
        <taxon>Pirellulales</taxon>
        <taxon>Pirellulaceae</taxon>
        <taxon>Aporhodopirellula</taxon>
    </lineage>
</organism>
<accession>A0ABT0U7Z0</accession>
<evidence type="ECO:0000313" key="3">
    <source>
        <dbReference type="EMBL" id="MCM2373062.1"/>
    </source>
</evidence>
<dbReference type="Proteomes" id="UP001202961">
    <property type="component" value="Unassembled WGS sequence"/>
</dbReference>
<proteinExistence type="predicted"/>
<feature type="region of interest" description="Disordered" evidence="2">
    <location>
        <begin position="67"/>
        <end position="92"/>
    </location>
</feature>
<protein>
    <submittedName>
        <fullName evidence="3">Uncharacterized protein</fullName>
    </submittedName>
</protein>
<sequence length="591" mass="65717">MTDTLTPNATPTPPDCSMGLEPNGTDAKASDVGYLAYRARGENQTALIAPPLGDAELLLKSNLSRRGALPRPNASAASPGAGDKRSAPPSDFWDDLRNLARTQLLSDARQYTSAYRNVPSSLPVASNTGSREPLQPERAAVPIVMAGHQPTLFHPGVWFKNFALNRISRDVGAHAVNLVIDNDVAASRSIRVPVRDSAGRVRYETVSYDAGGAGIPFEQARIRDLRQFDQFDTAVRHAISPLVSDPCVTDLWPHARAAIRRCEIAGCALAQARHSLEGEFGWQTLEIPLGVAVRGLPFARFVMEIIDDADRFHRVYNGAANHYRAWHGIRSSAHPVPNLGREDEWIELPLWLYGNDRPVRRAVWVRRIGNQLELSDRQSGARPACSVLLPADDRDAAATALAEASSPEFKLRPRALMTTMFARLLLSDLFLHGIGGGKYDQLADRIICQFFQITPPAFQVVSATVRLPGQDRDADRPAAMEELCRQIRDTQYHGERWLADGKPELRSLAERKRELLEHLPPKGRRGQWHREMDSVNQSLANGLQSERQKLQAKLQRLRLEAAEEQILASRELSFCLFPIDELTSAFEQMLR</sequence>
<feature type="coiled-coil region" evidence="1">
    <location>
        <begin position="540"/>
        <end position="567"/>
    </location>
</feature>
<reference evidence="3 4" key="1">
    <citation type="journal article" date="2022" name="Syst. Appl. Microbiol.">
        <title>Rhodopirellula aestuarii sp. nov., a novel member of the genus Rhodopirellula isolated from brackish sediments collected in the Tagus River estuary, Portugal.</title>
        <authorList>
            <person name="Vitorino I.R."/>
            <person name="Klimek D."/>
            <person name="Calusinska M."/>
            <person name="Lobo-da-Cunha A."/>
            <person name="Vasconcelos V."/>
            <person name="Lage O.M."/>
        </authorList>
    </citation>
    <scope>NUCLEOTIDE SEQUENCE [LARGE SCALE GENOMIC DNA]</scope>
    <source>
        <strain evidence="3 4">ICT_H3.1</strain>
    </source>
</reference>
<dbReference type="EMBL" id="JAMQBK010000060">
    <property type="protein sequence ID" value="MCM2373062.1"/>
    <property type="molecule type" value="Genomic_DNA"/>
</dbReference>
<evidence type="ECO:0000256" key="2">
    <source>
        <dbReference type="SAM" id="MobiDB-lite"/>
    </source>
</evidence>